<dbReference type="RefSeq" id="WP_203746677.1">
    <property type="nucleotide sequence ID" value="NZ_BONF01000017.1"/>
</dbReference>
<dbReference type="AlphaFoldDB" id="A0A8J3JRM0"/>
<dbReference type="InterPro" id="IPR000595">
    <property type="entry name" value="cNMP-bd_dom"/>
</dbReference>
<dbReference type="Pfam" id="PF07992">
    <property type="entry name" value="Pyr_redox_2"/>
    <property type="match status" value="1"/>
</dbReference>
<dbReference type="InterPro" id="IPR050097">
    <property type="entry name" value="Ferredoxin-NADP_redctase_2"/>
</dbReference>
<accession>A0A8J3JRM0</accession>
<dbReference type="SUPFAM" id="SSF51905">
    <property type="entry name" value="FAD/NAD(P)-binding domain"/>
    <property type="match status" value="1"/>
</dbReference>
<dbReference type="PRINTS" id="PR00368">
    <property type="entry name" value="FADPNR"/>
</dbReference>
<comment type="caution">
    <text evidence="5">The sequence shown here is derived from an EMBL/GenBank/DDBJ whole genome shotgun (WGS) entry which is preliminary data.</text>
</comment>
<sequence length="557" mass="59806">MSELMQETPDRYGAYPRLSAEQIDALASRGRRRTTGTGDILFHEGDPSYDFHVILSGAVALIEGYGTPAEREIGVHGPGRFLGELSLLAGQPALLSAVVREPGEVLSIPVDDVRALVAHDPTLGDLILRAYMIRRSLLIELGAGIRIIGSRYSADARRLRDFAARNRLPYRWIDVEQDPTAETLLRQLGVTPQETPVVIWRGQEVLRNPSNDELARVVGLAEPSIGGSDYDVVVVGAGPAGLAAGVYAASEGLSVVVLDAVAAGGQAATSSRIENYLGFPGGISGAELAERAALQARKFGARMTVPASVTALDAHDGFHLIRLADGTEITTRAVLITTGARYRKLRVPRLAEFEGTSVYYAATTAEAQLCRGDQVAVVGGGNSAGQATVFLAGHVAHVHLMIMHEDLSRDMSRYLADRITALPNVTVHTNTEVCELAGRDRLEEVVVADMKTEHCRRIPATALFVFIGAEPCTTWLDEQVAVDHHGYVLTGPDVPAEAVTDLRQGTPRRPYLLETSRLGVFAAGDVRSGSIKRVASAVGEGAMAIRFVHEHLRLRQG</sequence>
<protein>
    <submittedName>
        <fullName evidence="5">Thioredoxin reductase</fullName>
    </submittedName>
</protein>
<proteinExistence type="predicted"/>
<gene>
    <name evidence="5" type="primary">trxB_3</name>
    <name evidence="5" type="ORF">Cba03nite_33030</name>
</gene>
<comment type="catalytic activity">
    <reaction evidence="3">
        <text>[thioredoxin]-dithiol + NADP(+) = [thioredoxin]-disulfide + NADPH + H(+)</text>
        <dbReference type="Rhea" id="RHEA:20345"/>
        <dbReference type="Rhea" id="RHEA-COMP:10698"/>
        <dbReference type="Rhea" id="RHEA-COMP:10700"/>
        <dbReference type="ChEBI" id="CHEBI:15378"/>
        <dbReference type="ChEBI" id="CHEBI:29950"/>
        <dbReference type="ChEBI" id="CHEBI:50058"/>
        <dbReference type="ChEBI" id="CHEBI:57783"/>
        <dbReference type="ChEBI" id="CHEBI:58349"/>
        <dbReference type="EC" id="1.8.1.9"/>
    </reaction>
</comment>
<dbReference type="Gene3D" id="3.50.50.60">
    <property type="entry name" value="FAD/NAD(P)-binding domain"/>
    <property type="match status" value="2"/>
</dbReference>
<name>A0A8J3JRM0_9ACTN</name>
<evidence type="ECO:0000313" key="6">
    <source>
        <dbReference type="Proteomes" id="UP000601223"/>
    </source>
</evidence>
<keyword evidence="6" id="KW-1185">Reference proteome</keyword>
<dbReference type="InterPro" id="IPR014710">
    <property type="entry name" value="RmlC-like_jellyroll"/>
</dbReference>
<dbReference type="PRINTS" id="PR00469">
    <property type="entry name" value="PNDRDTASEII"/>
</dbReference>
<dbReference type="Pfam" id="PF00027">
    <property type="entry name" value="cNMP_binding"/>
    <property type="match status" value="1"/>
</dbReference>
<keyword evidence="2" id="KW-0560">Oxidoreductase</keyword>
<dbReference type="PROSITE" id="PS50042">
    <property type="entry name" value="CNMP_BINDING_3"/>
    <property type="match status" value="1"/>
</dbReference>
<dbReference type="SUPFAM" id="SSF51206">
    <property type="entry name" value="cAMP-binding domain-like"/>
    <property type="match status" value="1"/>
</dbReference>
<dbReference type="GO" id="GO:0004791">
    <property type="term" value="F:thioredoxin-disulfide reductase (NADPH) activity"/>
    <property type="evidence" value="ECO:0007669"/>
    <property type="project" value="UniProtKB-EC"/>
</dbReference>
<keyword evidence="1" id="KW-0285">Flavoprotein</keyword>
<evidence type="ECO:0000256" key="2">
    <source>
        <dbReference type="ARBA" id="ARBA00023002"/>
    </source>
</evidence>
<dbReference type="InterPro" id="IPR023753">
    <property type="entry name" value="FAD/NAD-binding_dom"/>
</dbReference>
<feature type="domain" description="Cyclic nucleotide-binding" evidence="4">
    <location>
        <begin position="14"/>
        <end position="117"/>
    </location>
</feature>
<organism evidence="5 6">
    <name type="scientific">Catellatospora bangladeshensis</name>
    <dbReference type="NCBI Taxonomy" id="310355"/>
    <lineage>
        <taxon>Bacteria</taxon>
        <taxon>Bacillati</taxon>
        <taxon>Actinomycetota</taxon>
        <taxon>Actinomycetes</taxon>
        <taxon>Micromonosporales</taxon>
        <taxon>Micromonosporaceae</taxon>
        <taxon>Catellatospora</taxon>
    </lineage>
</organism>
<dbReference type="Proteomes" id="UP000601223">
    <property type="component" value="Unassembled WGS sequence"/>
</dbReference>
<dbReference type="Gene3D" id="2.60.120.10">
    <property type="entry name" value="Jelly Rolls"/>
    <property type="match status" value="1"/>
</dbReference>
<reference evidence="5 6" key="1">
    <citation type="submission" date="2021-01" db="EMBL/GenBank/DDBJ databases">
        <title>Whole genome shotgun sequence of Catellatospora bangladeshensis NBRC 107357.</title>
        <authorList>
            <person name="Komaki H."/>
            <person name="Tamura T."/>
        </authorList>
    </citation>
    <scope>NUCLEOTIDE SEQUENCE [LARGE SCALE GENOMIC DNA]</scope>
    <source>
        <strain evidence="5 6">NBRC 107357</strain>
    </source>
</reference>
<evidence type="ECO:0000256" key="3">
    <source>
        <dbReference type="ARBA" id="ARBA00048132"/>
    </source>
</evidence>
<evidence type="ECO:0000259" key="4">
    <source>
        <dbReference type="PROSITE" id="PS50042"/>
    </source>
</evidence>
<evidence type="ECO:0000256" key="1">
    <source>
        <dbReference type="ARBA" id="ARBA00022630"/>
    </source>
</evidence>
<dbReference type="InterPro" id="IPR036188">
    <property type="entry name" value="FAD/NAD-bd_sf"/>
</dbReference>
<evidence type="ECO:0000313" key="5">
    <source>
        <dbReference type="EMBL" id="GIF81954.1"/>
    </source>
</evidence>
<dbReference type="PANTHER" id="PTHR48105">
    <property type="entry name" value="THIOREDOXIN REDUCTASE 1-RELATED-RELATED"/>
    <property type="match status" value="1"/>
</dbReference>
<dbReference type="InterPro" id="IPR018490">
    <property type="entry name" value="cNMP-bd_dom_sf"/>
</dbReference>
<dbReference type="Gene3D" id="3.40.30.10">
    <property type="entry name" value="Glutaredoxin"/>
    <property type="match status" value="1"/>
</dbReference>
<dbReference type="CDD" id="cd00038">
    <property type="entry name" value="CAP_ED"/>
    <property type="match status" value="1"/>
</dbReference>
<dbReference type="EMBL" id="BONF01000017">
    <property type="protein sequence ID" value="GIF81954.1"/>
    <property type="molecule type" value="Genomic_DNA"/>
</dbReference>
<dbReference type="SMART" id="SM00100">
    <property type="entry name" value="cNMP"/>
    <property type="match status" value="1"/>
</dbReference>